<accession>A0ABQ7JHM1</accession>
<dbReference type="EMBL" id="JAAAIM010002309">
    <property type="protein sequence ID" value="KAG0273167.1"/>
    <property type="molecule type" value="Genomic_DNA"/>
</dbReference>
<feature type="non-terminal residue" evidence="2">
    <location>
        <position position="244"/>
    </location>
</feature>
<dbReference type="PANTHER" id="PTHR11977:SF130">
    <property type="entry name" value="SEVERIN"/>
    <property type="match status" value="1"/>
</dbReference>
<organism evidence="2 3">
    <name type="scientific">Linnemannia gamsii</name>
    <dbReference type="NCBI Taxonomy" id="64522"/>
    <lineage>
        <taxon>Eukaryota</taxon>
        <taxon>Fungi</taxon>
        <taxon>Fungi incertae sedis</taxon>
        <taxon>Mucoromycota</taxon>
        <taxon>Mortierellomycotina</taxon>
        <taxon>Mortierellomycetes</taxon>
        <taxon>Mortierellales</taxon>
        <taxon>Mortierellaceae</taxon>
        <taxon>Linnemannia</taxon>
    </lineage>
</organism>
<dbReference type="SUPFAM" id="SSF55753">
    <property type="entry name" value="Actin depolymerizing proteins"/>
    <property type="match status" value="2"/>
</dbReference>
<protein>
    <recommendedName>
        <fullName evidence="1">Gelsolin-like domain-containing protein</fullName>
    </recommendedName>
</protein>
<dbReference type="Proteomes" id="UP001194696">
    <property type="component" value="Unassembled WGS sequence"/>
</dbReference>
<dbReference type="CDD" id="cd11290">
    <property type="entry name" value="gelsolin_S1_like"/>
    <property type="match status" value="1"/>
</dbReference>
<evidence type="ECO:0000313" key="2">
    <source>
        <dbReference type="EMBL" id="KAG0273167.1"/>
    </source>
</evidence>
<dbReference type="InterPro" id="IPR007123">
    <property type="entry name" value="Gelsolin-like_dom"/>
</dbReference>
<dbReference type="SMART" id="SM00262">
    <property type="entry name" value="GEL"/>
    <property type="match status" value="2"/>
</dbReference>
<keyword evidence="3" id="KW-1185">Reference proteome</keyword>
<evidence type="ECO:0000313" key="3">
    <source>
        <dbReference type="Proteomes" id="UP001194696"/>
    </source>
</evidence>
<gene>
    <name evidence="2" type="ORF">BGZ96_004986</name>
</gene>
<feature type="domain" description="Gelsolin-like" evidence="1">
    <location>
        <begin position="184"/>
        <end position="241"/>
    </location>
</feature>
<reference evidence="2 3" key="1">
    <citation type="journal article" date="2020" name="Fungal Divers.">
        <title>Resolving the Mortierellaceae phylogeny through synthesis of multi-gene phylogenetics and phylogenomics.</title>
        <authorList>
            <person name="Vandepol N."/>
            <person name="Liber J."/>
            <person name="Desiro A."/>
            <person name="Na H."/>
            <person name="Kennedy M."/>
            <person name="Barry K."/>
            <person name="Grigoriev I.V."/>
            <person name="Miller A.N."/>
            <person name="O'Donnell K."/>
            <person name="Stajich J.E."/>
            <person name="Bonito G."/>
        </authorList>
    </citation>
    <scope>NUCLEOTIDE SEQUENCE [LARGE SCALE GENOMIC DNA]</scope>
    <source>
        <strain evidence="2 3">AD045</strain>
    </source>
</reference>
<dbReference type="InterPro" id="IPR029006">
    <property type="entry name" value="ADF-H/Gelsolin-like_dom_sf"/>
</dbReference>
<sequence>MLKNSTWKLEETNLAEFGGELEKEHRKEEGSLEEAWGKETGVGSQTGLWIWRIEQFQVVPVAKKDYGRFYSGDSYIILNSYQKKDSDAILHDIHFWLGKDTSQDEAGTAAYKTVELDDYLDGRPIQHREVDGYESKQLLSYFKTFSTQNGGVKSGFHHWTEPEYPMRLLMVKSAPVAGGHRSSVVVREVSTSMINSGDVFILDTGKALHQWNGKKSSGIEKVKAAEYAHGIQSDRAGDVKVETF</sequence>
<dbReference type="Pfam" id="PF00626">
    <property type="entry name" value="Gelsolin"/>
    <property type="match status" value="2"/>
</dbReference>
<dbReference type="PRINTS" id="PR00597">
    <property type="entry name" value="GELSOLIN"/>
</dbReference>
<evidence type="ECO:0000259" key="1">
    <source>
        <dbReference type="Pfam" id="PF00626"/>
    </source>
</evidence>
<feature type="domain" description="Gelsolin-like" evidence="1">
    <location>
        <begin position="56"/>
        <end position="137"/>
    </location>
</feature>
<dbReference type="InterPro" id="IPR007122">
    <property type="entry name" value="Villin/Gelsolin"/>
</dbReference>
<proteinExistence type="predicted"/>
<comment type="caution">
    <text evidence="2">The sequence shown here is derived from an EMBL/GenBank/DDBJ whole genome shotgun (WGS) entry which is preliminary data.</text>
</comment>
<name>A0ABQ7JHM1_9FUNG</name>
<dbReference type="Gene3D" id="3.40.20.10">
    <property type="entry name" value="Severin"/>
    <property type="match status" value="2"/>
</dbReference>
<dbReference type="PANTHER" id="PTHR11977">
    <property type="entry name" value="VILLIN"/>
    <property type="match status" value="1"/>
</dbReference>